<gene>
    <name evidence="4" type="ORF">F3N42_02045</name>
</gene>
<dbReference type="CDD" id="cd00371">
    <property type="entry name" value="HMA"/>
    <property type="match status" value="1"/>
</dbReference>
<proteinExistence type="predicted"/>
<comment type="caution">
    <text evidence="4">The sequence shown here is derived from an EMBL/GenBank/DDBJ whole genome shotgun (WGS) entry which is preliminary data.</text>
</comment>
<feature type="domain" description="HMA" evidence="3">
    <location>
        <begin position="81"/>
        <end position="147"/>
    </location>
</feature>
<dbReference type="AlphaFoldDB" id="A0A5N0TDS4"/>
<dbReference type="InterPro" id="IPR001802">
    <property type="entry name" value="MerP/CopZ"/>
</dbReference>
<evidence type="ECO:0000256" key="2">
    <source>
        <dbReference type="SAM" id="Phobius"/>
    </source>
</evidence>
<accession>A0A5N0TDS4</accession>
<keyword evidence="2" id="KW-0812">Transmembrane</keyword>
<name>A0A5N0TDS4_9GAMM</name>
<evidence type="ECO:0000259" key="3">
    <source>
        <dbReference type="PROSITE" id="PS50846"/>
    </source>
</evidence>
<keyword evidence="2" id="KW-1133">Transmembrane helix</keyword>
<protein>
    <submittedName>
        <fullName evidence="4">Heavy-metal-associated domain-containing protein</fullName>
    </submittedName>
</protein>
<reference evidence="4 5" key="1">
    <citation type="submission" date="2019-09" db="EMBL/GenBank/DDBJ databases">
        <title>Wenzhouxiangella sp. Genome sequencing and assembly.</title>
        <authorList>
            <person name="Zhang R."/>
        </authorList>
    </citation>
    <scope>NUCLEOTIDE SEQUENCE [LARGE SCALE GENOMIC DNA]</scope>
    <source>
        <strain evidence="4 5">W260</strain>
    </source>
</reference>
<dbReference type="InterPro" id="IPR006121">
    <property type="entry name" value="HMA_dom"/>
</dbReference>
<dbReference type="PRINTS" id="PR00946">
    <property type="entry name" value="HGSCAVENGER"/>
</dbReference>
<keyword evidence="2" id="KW-0472">Membrane</keyword>
<keyword evidence="5" id="KW-1185">Reference proteome</keyword>
<evidence type="ECO:0000256" key="1">
    <source>
        <dbReference type="ARBA" id="ARBA00022723"/>
    </source>
</evidence>
<feature type="transmembrane region" description="Helical" evidence="2">
    <location>
        <begin position="46"/>
        <end position="64"/>
    </location>
</feature>
<evidence type="ECO:0000313" key="4">
    <source>
        <dbReference type="EMBL" id="KAA9133165.1"/>
    </source>
</evidence>
<dbReference type="Pfam" id="PF00403">
    <property type="entry name" value="HMA"/>
    <property type="match status" value="1"/>
</dbReference>
<dbReference type="Gene3D" id="3.30.70.100">
    <property type="match status" value="1"/>
</dbReference>
<evidence type="ECO:0000313" key="5">
    <source>
        <dbReference type="Proteomes" id="UP000325372"/>
    </source>
</evidence>
<dbReference type="PROSITE" id="PS50846">
    <property type="entry name" value="HMA_2"/>
    <property type="match status" value="1"/>
</dbReference>
<dbReference type="PANTHER" id="PTHR46594">
    <property type="entry name" value="P-TYPE CATION-TRANSPORTING ATPASE"/>
    <property type="match status" value="1"/>
</dbReference>
<dbReference type="FunFam" id="3.30.70.100:FF:000001">
    <property type="entry name" value="ATPase copper transporting beta"/>
    <property type="match status" value="1"/>
</dbReference>
<dbReference type="PANTHER" id="PTHR46594:SF4">
    <property type="entry name" value="P-TYPE CATION-TRANSPORTING ATPASE"/>
    <property type="match status" value="1"/>
</dbReference>
<dbReference type="GO" id="GO:0046872">
    <property type="term" value="F:metal ion binding"/>
    <property type="evidence" value="ECO:0007669"/>
    <property type="project" value="UniProtKB-KW"/>
</dbReference>
<sequence>MPHTGTGPTGEDYTLGCSLPGNHFTDGQYLGAVFLLGEVMNIFRRFSLFTGMAMTLLAASMLLFSTVNAGQDNKVSDAATTTQAFAVENMTCATCPITVKAAMNKLEGVVSVKVDLESESATVEYNPAIVSADEISAASTNVGFPTSVLD</sequence>
<dbReference type="Proteomes" id="UP000325372">
    <property type="component" value="Unassembled WGS sequence"/>
</dbReference>
<dbReference type="InterPro" id="IPR036163">
    <property type="entry name" value="HMA_dom_sf"/>
</dbReference>
<dbReference type="EMBL" id="VYXP01000002">
    <property type="protein sequence ID" value="KAA9133165.1"/>
    <property type="molecule type" value="Genomic_DNA"/>
</dbReference>
<keyword evidence="1" id="KW-0479">Metal-binding</keyword>
<dbReference type="SUPFAM" id="SSF55008">
    <property type="entry name" value="HMA, heavy metal-associated domain"/>
    <property type="match status" value="1"/>
</dbReference>
<organism evidence="4 5">
    <name type="scientific">Marinihelvus fidelis</name>
    <dbReference type="NCBI Taxonomy" id="2613842"/>
    <lineage>
        <taxon>Bacteria</taxon>
        <taxon>Pseudomonadati</taxon>
        <taxon>Pseudomonadota</taxon>
        <taxon>Gammaproteobacteria</taxon>
        <taxon>Chromatiales</taxon>
        <taxon>Wenzhouxiangellaceae</taxon>
        <taxon>Marinihelvus</taxon>
    </lineage>
</organism>